<name>A0A1X9MED1_9BACI</name>
<dbReference type="KEGG" id="bkw:BkAM31D_14735"/>
<accession>A0A1X9MED1</accession>
<dbReference type="AlphaFoldDB" id="A0A1X9MED1"/>
<dbReference type="Proteomes" id="UP000193006">
    <property type="component" value="Chromosome"/>
</dbReference>
<evidence type="ECO:0008006" key="3">
    <source>
        <dbReference type="Google" id="ProtNLM"/>
    </source>
</evidence>
<dbReference type="STRING" id="199441.BkAM31D_14735"/>
<evidence type="ECO:0000313" key="2">
    <source>
        <dbReference type="Proteomes" id="UP000193006"/>
    </source>
</evidence>
<dbReference type="Pfam" id="PF12611">
    <property type="entry name" value="Flagellar_put"/>
    <property type="match status" value="1"/>
</dbReference>
<proteinExistence type="predicted"/>
<protein>
    <recommendedName>
        <fullName evidence="3">Flagellar operon protein</fullName>
    </recommendedName>
</protein>
<organism evidence="1 2">
    <name type="scientific">Halalkalibacter krulwichiae</name>
    <dbReference type="NCBI Taxonomy" id="199441"/>
    <lineage>
        <taxon>Bacteria</taxon>
        <taxon>Bacillati</taxon>
        <taxon>Bacillota</taxon>
        <taxon>Bacilli</taxon>
        <taxon>Bacillales</taxon>
        <taxon>Bacillaceae</taxon>
        <taxon>Halalkalibacter</taxon>
    </lineage>
</organism>
<dbReference type="InterPro" id="IPR013367">
    <property type="entry name" value="Flagellar_put"/>
</dbReference>
<sequence length="125" mass="14175">MDSRISTQSIYSLPKPTRRNVNQQQTVSFHNFLNNEIRNSSVLKISKHAQYRMDTRGIDFSAEKWLAIQEKVKEARIKGVKDSLVITQDAALVVSAQNNTVITVLNRDEAKSQIFTNINGTILID</sequence>
<dbReference type="RefSeq" id="WP_066150210.1">
    <property type="nucleotide sequence ID" value="NZ_CP020814.1"/>
</dbReference>
<evidence type="ECO:0000313" key="1">
    <source>
        <dbReference type="EMBL" id="ARK30994.1"/>
    </source>
</evidence>
<gene>
    <name evidence="1" type="ORF">BkAM31D_14735</name>
</gene>
<keyword evidence="2" id="KW-1185">Reference proteome</keyword>
<reference evidence="1 2" key="1">
    <citation type="submission" date="2017-04" db="EMBL/GenBank/DDBJ databases">
        <title>Bacillus krulwichiae AM31D Genome sequencing and assembly.</title>
        <authorList>
            <person name="Krulwich T.A."/>
            <person name="Anastor L."/>
            <person name="Ehrlich R."/>
            <person name="Ehrlich G.D."/>
            <person name="Janto B."/>
        </authorList>
    </citation>
    <scope>NUCLEOTIDE SEQUENCE [LARGE SCALE GENOMIC DNA]</scope>
    <source>
        <strain evidence="1 2">AM31D</strain>
    </source>
</reference>
<dbReference type="EMBL" id="CP020814">
    <property type="protein sequence ID" value="ARK30994.1"/>
    <property type="molecule type" value="Genomic_DNA"/>
</dbReference>
<dbReference type="NCBIfam" id="TIGR02530">
    <property type="entry name" value="flg_new"/>
    <property type="match status" value="1"/>
</dbReference>